<keyword evidence="1" id="KW-1133">Transmembrane helix</keyword>
<feature type="transmembrane region" description="Helical" evidence="1">
    <location>
        <begin position="35"/>
        <end position="51"/>
    </location>
</feature>
<organism evidence="3 4">
    <name type="scientific">Pseudobowmanella zhangzhouensis</name>
    <dbReference type="NCBI Taxonomy" id="1537679"/>
    <lineage>
        <taxon>Bacteria</taxon>
        <taxon>Pseudomonadati</taxon>
        <taxon>Pseudomonadota</taxon>
        <taxon>Gammaproteobacteria</taxon>
        <taxon>Alteromonadales</taxon>
        <taxon>Alteromonadaceae</taxon>
    </lineage>
</organism>
<evidence type="ECO:0000313" key="4">
    <source>
        <dbReference type="Proteomes" id="UP001596364"/>
    </source>
</evidence>
<keyword evidence="1" id="KW-0472">Membrane</keyword>
<protein>
    <submittedName>
        <fullName evidence="3">YcxB family protein</fullName>
    </submittedName>
</protein>
<dbReference type="RefSeq" id="WP_131259171.1">
    <property type="nucleotide sequence ID" value="NZ_JBHSUS010000001.1"/>
</dbReference>
<evidence type="ECO:0000259" key="2">
    <source>
        <dbReference type="Pfam" id="PF14317"/>
    </source>
</evidence>
<dbReference type="Pfam" id="PF14317">
    <property type="entry name" value="YcxB"/>
    <property type="match status" value="1"/>
</dbReference>
<dbReference type="Proteomes" id="UP001596364">
    <property type="component" value="Unassembled WGS sequence"/>
</dbReference>
<feature type="domain" description="YcxB-like C-terminal" evidence="2">
    <location>
        <begin position="99"/>
        <end position="154"/>
    </location>
</feature>
<comment type="caution">
    <text evidence="3">The sequence shown here is derived from an EMBL/GenBank/DDBJ whole genome shotgun (WGS) entry which is preliminary data.</text>
</comment>
<reference evidence="4" key="1">
    <citation type="journal article" date="2019" name="Int. J. Syst. Evol. Microbiol.">
        <title>The Global Catalogue of Microorganisms (GCM) 10K type strain sequencing project: providing services to taxonomists for standard genome sequencing and annotation.</title>
        <authorList>
            <consortium name="The Broad Institute Genomics Platform"/>
            <consortium name="The Broad Institute Genome Sequencing Center for Infectious Disease"/>
            <person name="Wu L."/>
            <person name="Ma J."/>
        </authorList>
    </citation>
    <scope>NUCLEOTIDE SEQUENCE [LARGE SCALE GENOMIC DNA]</scope>
    <source>
        <strain evidence="4">CGMCC 1.16031</strain>
    </source>
</reference>
<evidence type="ECO:0000256" key="1">
    <source>
        <dbReference type="SAM" id="Phobius"/>
    </source>
</evidence>
<keyword evidence="1" id="KW-0812">Transmembrane</keyword>
<dbReference type="InterPro" id="IPR025588">
    <property type="entry name" value="YcxB-like_C"/>
</dbReference>
<dbReference type="EMBL" id="JBHSUS010000001">
    <property type="protein sequence ID" value="MFC6439070.1"/>
    <property type="molecule type" value="Genomic_DNA"/>
</dbReference>
<proteinExistence type="predicted"/>
<accession>A0ABW1XJX2</accession>
<evidence type="ECO:0000313" key="3">
    <source>
        <dbReference type="EMBL" id="MFC6439070.1"/>
    </source>
</evidence>
<name>A0ABW1XJX2_9ALTE</name>
<sequence>MTVPFHYSTTFVLDKSHFSETFDASVPPIEGVKPYTKAILIALFGVVLLYGTPVSGYLAWFIICLGAVEALSVKFRKAWWLWRQLLSRSANSPVELKMDESGIYWQSAYVNNQLRWDELNRIESTEAGWLLHSQAGRTYLSNRCLNDEALAFLQRQSTR</sequence>
<gene>
    <name evidence="3" type="ORF">ACFP85_02740</name>
</gene>
<keyword evidence="4" id="KW-1185">Reference proteome</keyword>